<keyword evidence="2" id="KW-0732">Signal</keyword>
<proteinExistence type="predicted"/>
<dbReference type="InterPro" id="IPR011990">
    <property type="entry name" value="TPR-like_helical_dom_sf"/>
</dbReference>
<feature type="region of interest" description="Disordered" evidence="1">
    <location>
        <begin position="24"/>
        <end position="45"/>
    </location>
</feature>
<evidence type="ECO:0008006" key="5">
    <source>
        <dbReference type="Google" id="ProtNLM"/>
    </source>
</evidence>
<evidence type="ECO:0000313" key="3">
    <source>
        <dbReference type="EMBL" id="TWT72873.1"/>
    </source>
</evidence>
<evidence type="ECO:0000256" key="1">
    <source>
        <dbReference type="SAM" id="MobiDB-lite"/>
    </source>
</evidence>
<dbReference type="Proteomes" id="UP000318053">
    <property type="component" value="Unassembled WGS sequence"/>
</dbReference>
<dbReference type="AlphaFoldDB" id="A0A5C5YDJ4"/>
<dbReference type="SUPFAM" id="SSF48452">
    <property type="entry name" value="TPR-like"/>
    <property type="match status" value="1"/>
</dbReference>
<dbReference type="RefSeq" id="WP_186774781.1">
    <property type="nucleotide sequence ID" value="NZ_SJPK01000003.1"/>
</dbReference>
<dbReference type="EMBL" id="SJPK01000003">
    <property type="protein sequence ID" value="TWT72873.1"/>
    <property type="molecule type" value="Genomic_DNA"/>
</dbReference>
<evidence type="ECO:0000256" key="2">
    <source>
        <dbReference type="SAM" id="SignalP"/>
    </source>
</evidence>
<keyword evidence="4" id="KW-1185">Reference proteome</keyword>
<evidence type="ECO:0000313" key="4">
    <source>
        <dbReference type="Proteomes" id="UP000318053"/>
    </source>
</evidence>
<gene>
    <name evidence="3" type="ORF">CA85_13340</name>
</gene>
<feature type="signal peptide" evidence="2">
    <location>
        <begin position="1"/>
        <end position="23"/>
    </location>
</feature>
<feature type="chain" id="PRO_5022829418" description="Tetratricopeptide repeat protein" evidence="2">
    <location>
        <begin position="24"/>
        <end position="1035"/>
    </location>
</feature>
<reference evidence="3 4" key="1">
    <citation type="submission" date="2019-02" db="EMBL/GenBank/DDBJ databases">
        <title>Deep-cultivation of Planctomycetes and their phenomic and genomic characterization uncovers novel biology.</title>
        <authorList>
            <person name="Wiegand S."/>
            <person name="Jogler M."/>
            <person name="Boedeker C."/>
            <person name="Pinto D."/>
            <person name="Vollmers J."/>
            <person name="Rivas-Marin E."/>
            <person name="Kohn T."/>
            <person name="Peeters S.H."/>
            <person name="Heuer A."/>
            <person name="Rast P."/>
            <person name="Oberbeckmann S."/>
            <person name="Bunk B."/>
            <person name="Jeske O."/>
            <person name="Meyerdierks A."/>
            <person name="Storesund J.E."/>
            <person name="Kallscheuer N."/>
            <person name="Luecker S."/>
            <person name="Lage O.M."/>
            <person name="Pohl T."/>
            <person name="Merkel B.J."/>
            <person name="Hornburger P."/>
            <person name="Mueller R.-W."/>
            <person name="Bruemmer F."/>
            <person name="Labrenz M."/>
            <person name="Spormann A.M."/>
            <person name="Op Den Camp H."/>
            <person name="Overmann J."/>
            <person name="Amann R."/>
            <person name="Jetten M.S.M."/>
            <person name="Mascher T."/>
            <person name="Medema M.H."/>
            <person name="Devos D.P."/>
            <person name="Kaster A.-K."/>
            <person name="Ovreas L."/>
            <person name="Rohde M."/>
            <person name="Galperin M.Y."/>
            <person name="Jogler C."/>
        </authorList>
    </citation>
    <scope>NUCLEOTIDE SEQUENCE [LARGE SCALE GENOMIC DNA]</scope>
    <source>
        <strain evidence="3 4">CA85</strain>
    </source>
</reference>
<name>A0A5C5YDJ4_9BACT</name>
<feature type="region of interest" description="Disordered" evidence="1">
    <location>
        <begin position="255"/>
        <end position="287"/>
    </location>
</feature>
<accession>A0A5C5YDJ4</accession>
<protein>
    <recommendedName>
        <fullName evidence="5">Tetratricopeptide repeat protein</fullName>
    </recommendedName>
</protein>
<organism evidence="3 4">
    <name type="scientific">Allorhodopirellula solitaria</name>
    <dbReference type="NCBI Taxonomy" id="2527987"/>
    <lineage>
        <taxon>Bacteria</taxon>
        <taxon>Pseudomonadati</taxon>
        <taxon>Planctomycetota</taxon>
        <taxon>Planctomycetia</taxon>
        <taxon>Pirellulales</taxon>
        <taxon>Pirellulaceae</taxon>
        <taxon>Allorhodopirellula</taxon>
    </lineage>
</organism>
<comment type="caution">
    <text evidence="3">The sequence shown here is derived from an EMBL/GenBank/DDBJ whole genome shotgun (WGS) entry which is preliminary data.</text>
</comment>
<sequence length="1035" mass="114943" precursor="true">MNRFAQVSVVFLLMVALAITTSAADGPAPTQASKTGPIQRDGDWQGPRQLSGDAFSLRRRSTWELWRDRDQYRSAILTAARSDDAEEAERAQWILERWRRGILADTPSELARRLAALSPVEAIEALLEAAQFDAATIAMREAYGTLDFEAVSQRVAITLDQRFPVYARAAVQSRRTDELFAFLDVASSTSAMAVCRRDWAMLFPGQPLVPRQPPLTDADGLPSAAETWDGDLVARTEVLLDLIAGDLAAAMESAAAADRSRSEDSNPSDINDTAELEKPSNHPDQPLVRTVRLLTSQWPEMAAHAARLARQWDRSLPVSEDASNGQAATEVVSGRENAIRFWADALIAAERSGASDIRAEAIAGLITHLDALSRIDDGSATTKEVRALGWRVLLIHGEIDAALDVVGQDEPSAAAMIAASASRSAEAFERLGFPADQIDTHLESWIDEAIAAQRELFESMDLFTSGANQPEGSETGVAPEIEKLFTLIRLLDRVNLDGAAWRIADRLSLEDLHVQRPQSSSHYLMRDYVMLSLLWTTHSDWMIRLGMRDWESEPTLISRNTISQITVPESYQILWILQQFVELRRPQVGTATAFQIACEIARAGEEDRRQHAGLVAELAQSLRDGSLRRRVAAEPELARLFRPTAKAWSDLFAAHGRPDLAEPLLRSRSGDGDINAALTLAKEYRMSAPAAIGRQFDDEIWDAVAQSSSDGNPRFRDDVMTAVSAVGEQLRAARDAGDQRTADRLLVELRAMACTPSTDMRQQIAEIFAELGQWQIADEIYRSLFLITALGSEETLSMFEIARKYQGFVAEATASSVETTESAFETAQARSIRAEELQLREQAIGWLDIAFASSLDQAGFQPQLYLVFSRLIAREQFELVVEQAGPTATREAIVRFIERLQQLDSMDITMAESILPRLEEIGMQDLVVEELQRMIEAADLHLDIFPADAVTANNVAWGAAVNHVELDDALRLSRHAVRFEPDSAIYRDTLAEILARQEQYEQALRIERGCVIDDPGQWHLHEQVKRFQQKLSKSR</sequence>